<sequence>IWLLAPMATICNLHLSKFMMLGCQDLVLPITTSSRPHSYRPHSYRPHSSKPHSYRPHSSKPHSYRPHSYRPHSEQVQVLGYREWDTAWCSNTPWTPHNVHKMLENSSKPVDKPTSESDSVPDEATPQTSKTAGQGGKNGFTRGSNNMRASALTEHSQCQDHTFAVNAGQQHMAMKSHIDSAKEQSSQKLHSQFKVVFHMTKNDIPDRFPDDTLDLISSLDILLNPSRYPHACKVLICEFSELYPDWATLATIACVLPVSSVPAERSFSLLNRVKTSLRSRLEEERVTRLMRIASCKDTLDTFHFSPAAEDFAAMKARRK</sequence>
<dbReference type="Proteomes" id="UP001057452">
    <property type="component" value="Chromosome 5"/>
</dbReference>
<evidence type="ECO:0000313" key="1">
    <source>
        <dbReference type="EMBL" id="KAI4827969.1"/>
    </source>
</evidence>
<name>A0ACB9XNI6_CHAAC</name>
<keyword evidence="2" id="KW-1185">Reference proteome</keyword>
<evidence type="ECO:0000313" key="2">
    <source>
        <dbReference type="Proteomes" id="UP001057452"/>
    </source>
</evidence>
<reference evidence="1" key="1">
    <citation type="submission" date="2022-05" db="EMBL/GenBank/DDBJ databases">
        <title>Chromosome-level genome of Chaenocephalus aceratus.</title>
        <authorList>
            <person name="Park H."/>
        </authorList>
    </citation>
    <scope>NUCLEOTIDE SEQUENCE</scope>
    <source>
        <strain evidence="1">KU_202001</strain>
    </source>
</reference>
<comment type="caution">
    <text evidence="1">The sequence shown here is derived from an EMBL/GenBank/DDBJ whole genome shotgun (WGS) entry which is preliminary data.</text>
</comment>
<accession>A0ACB9XNI6</accession>
<proteinExistence type="predicted"/>
<dbReference type="EMBL" id="CM043789">
    <property type="protein sequence ID" value="KAI4827969.1"/>
    <property type="molecule type" value="Genomic_DNA"/>
</dbReference>
<gene>
    <name evidence="1" type="ORF">KUCAC02_031326</name>
</gene>
<organism evidence="1 2">
    <name type="scientific">Chaenocephalus aceratus</name>
    <name type="common">Blackfin icefish</name>
    <name type="synonym">Chaenichthys aceratus</name>
    <dbReference type="NCBI Taxonomy" id="36190"/>
    <lineage>
        <taxon>Eukaryota</taxon>
        <taxon>Metazoa</taxon>
        <taxon>Chordata</taxon>
        <taxon>Craniata</taxon>
        <taxon>Vertebrata</taxon>
        <taxon>Euteleostomi</taxon>
        <taxon>Actinopterygii</taxon>
        <taxon>Neopterygii</taxon>
        <taxon>Teleostei</taxon>
        <taxon>Neoteleostei</taxon>
        <taxon>Acanthomorphata</taxon>
        <taxon>Eupercaria</taxon>
        <taxon>Perciformes</taxon>
        <taxon>Notothenioidei</taxon>
        <taxon>Channichthyidae</taxon>
        <taxon>Chaenocephalus</taxon>
    </lineage>
</organism>
<protein>
    <submittedName>
        <fullName evidence="1">Uncharacterized protein</fullName>
    </submittedName>
</protein>
<feature type="non-terminal residue" evidence="1">
    <location>
        <position position="1"/>
    </location>
</feature>